<evidence type="ECO:0000256" key="2">
    <source>
        <dbReference type="SAM" id="Phobius"/>
    </source>
</evidence>
<gene>
    <name evidence="3" type="ORF">NE857_33550</name>
</gene>
<dbReference type="EMBL" id="CP099837">
    <property type="protein sequence ID" value="USY20093.1"/>
    <property type="molecule type" value="Genomic_DNA"/>
</dbReference>
<proteinExistence type="predicted"/>
<feature type="transmembrane region" description="Helical" evidence="2">
    <location>
        <begin position="220"/>
        <end position="242"/>
    </location>
</feature>
<sequence>MLTLATSYSWHRPLMLTVYLCVLFLAASVVGLTLDDRLINGEAAWLKPAKFSVSIIIYNATIAWLLSLLSRMRRTGWWLGTVIAAMSAAEMVLIITQVLRGEMSHFNNATPLDAAVYAVMGSMITVLWVATFVLGVILLFQRIRERSTTWAIRIGMAIALLGMAVGPLMTAPTPAQVEEFADGSPDVIGAHTVGLADGGPGLPLVGWSTVGGDLRVGHFIGIHGLQAMILLALVLVALAARYPRLNDDATRRRLVAVAGLSYTGLTVLTVWQALRGQPVVAPDSLTLGVAGALALLTALGLAWALRTPSDRGGFGPPPADDLATRSEIGAELASGSKIIADERGEDQGACAGSRSGGCIASGKPEEDEECVSSSTYTTSSTRAGTSTRP</sequence>
<feature type="region of interest" description="Disordered" evidence="1">
    <location>
        <begin position="336"/>
        <end position="389"/>
    </location>
</feature>
<keyword evidence="2" id="KW-0472">Membrane</keyword>
<keyword evidence="2" id="KW-0812">Transmembrane</keyword>
<evidence type="ECO:0000313" key="3">
    <source>
        <dbReference type="EMBL" id="USY20093.1"/>
    </source>
</evidence>
<keyword evidence="4" id="KW-1185">Reference proteome</keyword>
<evidence type="ECO:0000313" key="4">
    <source>
        <dbReference type="Proteomes" id="UP001055940"/>
    </source>
</evidence>
<feature type="compositionally biased region" description="Low complexity" evidence="1">
    <location>
        <begin position="372"/>
        <end position="389"/>
    </location>
</feature>
<feature type="transmembrane region" description="Helical" evidence="2">
    <location>
        <begin position="12"/>
        <end position="31"/>
    </location>
</feature>
<feature type="transmembrane region" description="Helical" evidence="2">
    <location>
        <begin position="254"/>
        <end position="274"/>
    </location>
</feature>
<feature type="transmembrane region" description="Helical" evidence="2">
    <location>
        <begin position="150"/>
        <end position="169"/>
    </location>
</feature>
<feature type="transmembrane region" description="Helical" evidence="2">
    <location>
        <begin position="286"/>
        <end position="305"/>
    </location>
</feature>
<name>A0ABY5DA43_9ACTN</name>
<accession>A0ABY5DA43</accession>
<feature type="transmembrane region" description="Helical" evidence="2">
    <location>
        <begin position="51"/>
        <end position="69"/>
    </location>
</feature>
<reference evidence="3" key="1">
    <citation type="submission" date="2022-06" db="EMBL/GenBank/DDBJ databases">
        <authorList>
            <person name="Ping M."/>
        </authorList>
    </citation>
    <scope>NUCLEOTIDE SEQUENCE</scope>
    <source>
        <strain evidence="3">JCM11759T</strain>
    </source>
</reference>
<dbReference type="RefSeq" id="WP_254419225.1">
    <property type="nucleotide sequence ID" value="NZ_BAAAJB010000002.1"/>
</dbReference>
<organism evidence="3 4">
    <name type="scientific">Nocardiopsis exhalans</name>
    <dbReference type="NCBI Taxonomy" id="163604"/>
    <lineage>
        <taxon>Bacteria</taxon>
        <taxon>Bacillati</taxon>
        <taxon>Actinomycetota</taxon>
        <taxon>Actinomycetes</taxon>
        <taxon>Streptosporangiales</taxon>
        <taxon>Nocardiopsidaceae</taxon>
        <taxon>Nocardiopsis</taxon>
    </lineage>
</organism>
<keyword evidence="2" id="KW-1133">Transmembrane helix</keyword>
<protein>
    <submittedName>
        <fullName evidence="3">Uncharacterized protein</fullName>
    </submittedName>
</protein>
<evidence type="ECO:0000256" key="1">
    <source>
        <dbReference type="SAM" id="MobiDB-lite"/>
    </source>
</evidence>
<feature type="transmembrane region" description="Helical" evidence="2">
    <location>
        <begin position="76"/>
        <end position="95"/>
    </location>
</feature>
<dbReference type="Proteomes" id="UP001055940">
    <property type="component" value="Chromosome"/>
</dbReference>
<feature type="transmembrane region" description="Helical" evidence="2">
    <location>
        <begin position="115"/>
        <end position="138"/>
    </location>
</feature>